<feature type="domain" description="GP-PDE" evidence="1">
    <location>
        <begin position="50"/>
        <end position="285"/>
    </location>
</feature>
<proteinExistence type="predicted"/>
<keyword evidence="3" id="KW-1185">Reference proteome</keyword>
<organism evidence="2 3">
    <name type="scientific">Arthrobacter terrae</name>
    <dbReference type="NCBI Taxonomy" id="2935737"/>
    <lineage>
        <taxon>Bacteria</taxon>
        <taxon>Bacillati</taxon>
        <taxon>Actinomycetota</taxon>
        <taxon>Actinomycetes</taxon>
        <taxon>Micrococcales</taxon>
        <taxon>Micrococcaceae</taxon>
        <taxon>Arthrobacter</taxon>
    </lineage>
</organism>
<dbReference type="SUPFAM" id="SSF51695">
    <property type="entry name" value="PLC-like phosphodiesterases"/>
    <property type="match status" value="1"/>
</dbReference>
<dbReference type="RefSeq" id="WP_196395285.1">
    <property type="nucleotide sequence ID" value="NZ_JADNYM010000003.1"/>
</dbReference>
<sequence length="481" mass="52651">MNNVNVASLTRRQVLLLASGSILLTGCSPGAARKAAPVKHTVTDLLADAPFYIAHRGSMDNWPEHTAEAYSQSLAYGSKAIEISVSATSDGQLVCHHDLNTLRMTGKSLTIADAPYSALADLQNDARLWLGPNSLLLPIPLLKDVLDAGAKDHVVFIEDKQGTNTAALLDLMDTYPDATDHFVWKQSAMAEHHLEAAARGYTTWGYFTEDDFKSVEGSALNGIASDFDLLGIYHTATDQIIKKLVNTGKPVICWEVHTRWMRDRLKTLGVRGIMCANIPYVTTETARSKTDGFATGIRGFGDLPWALAWTHQPTILPQMSSISLDHGDKSSYCMGSMCPITADNYSLEFEMRWPESGPRNLDHAGVAFGQRDDSPYRIQEPGAVGGYHVVLRSDGGLELFGRQSGSEYGYSLGAAATEPPVNGVWMRFRIEITPTTIRCSRLDGKGATISANSDVYRGGYFSLNRNYYDFPPVEFRGITVV</sequence>
<evidence type="ECO:0000313" key="3">
    <source>
        <dbReference type="Proteomes" id="UP000655366"/>
    </source>
</evidence>
<comment type="caution">
    <text evidence="2">The sequence shown here is derived from an EMBL/GenBank/DDBJ whole genome shotgun (WGS) entry which is preliminary data.</text>
</comment>
<dbReference type="Gene3D" id="3.20.20.190">
    <property type="entry name" value="Phosphatidylinositol (PI) phosphodiesterase"/>
    <property type="match status" value="1"/>
</dbReference>
<gene>
    <name evidence="2" type="ORF">IV500_02690</name>
</gene>
<protein>
    <recommendedName>
        <fullName evidence="1">GP-PDE domain-containing protein</fullName>
    </recommendedName>
</protein>
<dbReference type="Pfam" id="PF03009">
    <property type="entry name" value="GDPD"/>
    <property type="match status" value="1"/>
</dbReference>
<dbReference type="GO" id="GO:0006629">
    <property type="term" value="P:lipid metabolic process"/>
    <property type="evidence" value="ECO:0007669"/>
    <property type="project" value="InterPro"/>
</dbReference>
<evidence type="ECO:0000313" key="2">
    <source>
        <dbReference type="EMBL" id="MBG0738338.1"/>
    </source>
</evidence>
<dbReference type="AlphaFoldDB" id="A0A931CRK4"/>
<dbReference type="InterPro" id="IPR017946">
    <property type="entry name" value="PLC-like_Pdiesterase_TIM-brl"/>
</dbReference>
<dbReference type="GO" id="GO:0008081">
    <property type="term" value="F:phosphoric diester hydrolase activity"/>
    <property type="evidence" value="ECO:0007669"/>
    <property type="project" value="InterPro"/>
</dbReference>
<dbReference type="PANTHER" id="PTHR46211">
    <property type="entry name" value="GLYCEROPHOSPHORYL DIESTER PHOSPHODIESTERASE"/>
    <property type="match status" value="1"/>
</dbReference>
<dbReference type="InterPro" id="IPR030395">
    <property type="entry name" value="GP_PDE_dom"/>
</dbReference>
<dbReference type="PANTHER" id="PTHR46211:SF14">
    <property type="entry name" value="GLYCEROPHOSPHODIESTER PHOSPHODIESTERASE"/>
    <property type="match status" value="1"/>
</dbReference>
<name>A0A931CRK4_9MICC</name>
<reference evidence="2 3" key="1">
    <citation type="submission" date="2020-11" db="EMBL/GenBank/DDBJ databases">
        <title>Arthrobacter antarcticus sp. nov., isolated from Antarctic Soil.</title>
        <authorList>
            <person name="Li J."/>
        </authorList>
    </citation>
    <scope>NUCLEOTIDE SEQUENCE [LARGE SCALE GENOMIC DNA]</scope>
    <source>
        <strain evidence="2 3">Z1-20</strain>
    </source>
</reference>
<dbReference type="PROSITE" id="PS51704">
    <property type="entry name" value="GP_PDE"/>
    <property type="match status" value="1"/>
</dbReference>
<dbReference type="Proteomes" id="UP000655366">
    <property type="component" value="Unassembled WGS sequence"/>
</dbReference>
<dbReference type="Gene3D" id="2.60.120.560">
    <property type="entry name" value="Exo-inulinase, domain 1"/>
    <property type="match status" value="1"/>
</dbReference>
<accession>A0A931CRK4</accession>
<evidence type="ECO:0000259" key="1">
    <source>
        <dbReference type="PROSITE" id="PS51704"/>
    </source>
</evidence>
<dbReference type="EMBL" id="JADNYM010000003">
    <property type="protein sequence ID" value="MBG0738338.1"/>
    <property type="molecule type" value="Genomic_DNA"/>
</dbReference>